<dbReference type="Proteomes" id="UP000283090">
    <property type="component" value="Unassembled WGS sequence"/>
</dbReference>
<proteinExistence type="predicted"/>
<gene>
    <name evidence="2" type="ORF">DFL_004582</name>
</gene>
<dbReference type="GeneID" id="93586893"/>
<reference evidence="2 3" key="1">
    <citation type="submission" date="2019-01" db="EMBL/GenBank/DDBJ databases">
        <title>Intercellular communication is required for trap formation in the nematode-trapping fungus Duddingtonia flagrans.</title>
        <authorList>
            <person name="Youssar L."/>
            <person name="Wernet V."/>
            <person name="Hensel N."/>
            <person name="Hildebrandt H.-G."/>
            <person name="Fischer R."/>
        </authorList>
    </citation>
    <scope>NUCLEOTIDE SEQUENCE [LARGE SCALE GENOMIC DNA]</scope>
    <source>
        <strain evidence="2 3">CBS H-5679</strain>
    </source>
</reference>
<accession>A0A437A568</accession>
<evidence type="ECO:0000256" key="1">
    <source>
        <dbReference type="SAM" id="MobiDB-lite"/>
    </source>
</evidence>
<dbReference type="VEuPathDB" id="FungiDB:DFL_004582"/>
<protein>
    <submittedName>
        <fullName evidence="2">Uncharacterized protein</fullName>
    </submittedName>
</protein>
<dbReference type="EMBL" id="SAEB01000006">
    <property type="protein sequence ID" value="RVD86298.1"/>
    <property type="molecule type" value="Genomic_DNA"/>
</dbReference>
<evidence type="ECO:0000313" key="2">
    <source>
        <dbReference type="EMBL" id="RVD86298.1"/>
    </source>
</evidence>
<sequence length="170" mass="18670">MNEQKISAFNNEPGQRADGYIEDVDAAAPAYDVACGTTTTATEGGDTFSNKIPKWVSHDIKRQLGPGDETLFCNYAIVGLADRRAEASTHFKLLPRKDQAWGQLKKIITSANITIGDPVRKAMTKYLSGKEVGTNRHDDSDSDTDNTEKSKDPKDFKDSKGSKDLIRGCR</sequence>
<keyword evidence="3" id="KW-1185">Reference proteome</keyword>
<dbReference type="RefSeq" id="XP_067491842.1">
    <property type="nucleotide sequence ID" value="XM_067633699.1"/>
</dbReference>
<comment type="caution">
    <text evidence="2">The sequence shown here is derived from an EMBL/GenBank/DDBJ whole genome shotgun (WGS) entry which is preliminary data.</text>
</comment>
<organism evidence="2 3">
    <name type="scientific">Arthrobotrys flagrans</name>
    <name type="common">Nematode-trapping fungus</name>
    <name type="synonym">Trichothecium flagrans</name>
    <dbReference type="NCBI Taxonomy" id="97331"/>
    <lineage>
        <taxon>Eukaryota</taxon>
        <taxon>Fungi</taxon>
        <taxon>Dikarya</taxon>
        <taxon>Ascomycota</taxon>
        <taxon>Pezizomycotina</taxon>
        <taxon>Orbiliomycetes</taxon>
        <taxon>Orbiliales</taxon>
        <taxon>Orbiliaceae</taxon>
        <taxon>Arthrobotrys</taxon>
    </lineage>
</organism>
<evidence type="ECO:0000313" key="3">
    <source>
        <dbReference type="Proteomes" id="UP000283090"/>
    </source>
</evidence>
<dbReference type="AlphaFoldDB" id="A0A437A568"/>
<feature type="compositionally biased region" description="Basic and acidic residues" evidence="1">
    <location>
        <begin position="146"/>
        <end position="170"/>
    </location>
</feature>
<name>A0A437A568_ARTFL</name>
<feature type="region of interest" description="Disordered" evidence="1">
    <location>
        <begin position="128"/>
        <end position="170"/>
    </location>
</feature>